<dbReference type="GO" id="GO:0030313">
    <property type="term" value="C:cell envelope"/>
    <property type="evidence" value="ECO:0007669"/>
    <property type="project" value="UniProtKB-SubCell"/>
</dbReference>
<evidence type="ECO:0000256" key="1">
    <source>
        <dbReference type="ARBA" id="ARBA00004196"/>
    </source>
</evidence>
<keyword evidence="5" id="KW-1185">Reference proteome</keyword>
<evidence type="ECO:0000256" key="3">
    <source>
        <dbReference type="ARBA" id="ARBA00023014"/>
    </source>
</evidence>
<accession>A0AA41R4F5</accession>
<evidence type="ECO:0000313" key="5">
    <source>
        <dbReference type="Proteomes" id="UP001165427"/>
    </source>
</evidence>
<evidence type="ECO:0000256" key="2">
    <source>
        <dbReference type="ARBA" id="ARBA00011771"/>
    </source>
</evidence>
<name>A0AA41R4F5_9BACT</name>
<dbReference type="RefSeq" id="WP_246905872.1">
    <property type="nucleotide sequence ID" value="NZ_JALJRB010000008.1"/>
</dbReference>
<comment type="caution">
    <text evidence="4">The sequence shown here is derived from an EMBL/GenBank/DDBJ whole genome shotgun (WGS) entry which is preliminary data.</text>
</comment>
<evidence type="ECO:0000313" key="4">
    <source>
        <dbReference type="EMBL" id="MCJ8500690.1"/>
    </source>
</evidence>
<dbReference type="InterPro" id="IPR051918">
    <property type="entry name" value="STPP_CPPED1"/>
</dbReference>
<dbReference type="InterPro" id="IPR022507">
    <property type="entry name" value="Metallophosphoesterase_RPA4764"/>
</dbReference>
<dbReference type="GO" id="GO:0051536">
    <property type="term" value="F:iron-sulfur cluster binding"/>
    <property type="evidence" value="ECO:0007669"/>
    <property type="project" value="UniProtKB-KW"/>
</dbReference>
<dbReference type="PROSITE" id="PS51318">
    <property type="entry name" value="TAT"/>
    <property type="match status" value="1"/>
</dbReference>
<proteinExistence type="predicted"/>
<dbReference type="InterPro" id="IPR029052">
    <property type="entry name" value="Metallo-depent_PP-like"/>
</dbReference>
<sequence>MKNHFSNHSGDAVQGSGLSRRDFIKATAGGVACISFSTWMLGCGGHGNRSAQVPSYPIDTDVQTTLERTIEPGMTSGAIAPEDLRRISDYDQNGYGFWNYGAPLVAEQRDDIMGTSYAPPRSNDPATLLRFFAISDIHITDKESPSQLIYLQPLNQYGFEAGVTSVYSPVMLYTTHVLDAAIQTVNALHKSNPIDFGISLGDTCNSTQNNELRWYIDVFDGRIIHPASGAQVGADRIDYQRPFKAAGLHPSIPWYQTMGNHDHFWMGSIPPDGREGNDSSLRDSCTSNEVIAMSNLLVRGNDIYSYKQPGETRYYMGVLDGATPNGEIINCGQVENFSRPPRVVADRDRYSLTKREWVEAFFNTSTEPAGHGFGLVPAGKDPDFACYSFVPKADIPIKVIVLDNTQREDDQSTAIHGHGYLDEARWQWLKAELADGDARHQLMIIASHVPICVQKTGSFMEWLDNSTNPDAPQNAATLVELLEELHSHPNLLMWMAGHRHFNTVKAFESPDENFPENGFWQVETSSLRDFPQQLRMFDIKLNSDYTVSIMTTNVDPAAKEGTPAWTARKYAVAAQQIVNTEGIYQADNTTNYLVDPVTQNETRSDGEVLMDPSIRPMPTGSYNAELRMQLSPAMRAQMQSLFPAL</sequence>
<reference evidence="4" key="1">
    <citation type="submission" date="2022-04" db="EMBL/GenBank/DDBJ databases">
        <title>Desulfatitalea alkaliphila sp. nov., a novel anaerobic sulfate-reducing bacterium isolated from terrestrial mud volcano, Taman Peninsula, Russia.</title>
        <authorList>
            <person name="Khomyakova M.A."/>
            <person name="Merkel A.Y."/>
            <person name="Slobodkin A.I."/>
        </authorList>
    </citation>
    <scope>NUCLEOTIDE SEQUENCE</scope>
    <source>
        <strain evidence="4">M08but</strain>
    </source>
</reference>
<dbReference type="NCBIfam" id="TIGR03768">
    <property type="entry name" value="RPA4764"/>
    <property type="match status" value="1"/>
</dbReference>
<keyword evidence="3" id="KW-0411">Iron-sulfur</keyword>
<dbReference type="PANTHER" id="PTHR43143:SF1">
    <property type="entry name" value="SERINE_THREONINE-PROTEIN PHOSPHATASE CPPED1"/>
    <property type="match status" value="1"/>
</dbReference>
<dbReference type="NCBIfam" id="TIGR01409">
    <property type="entry name" value="TAT_signal_seq"/>
    <property type="match status" value="1"/>
</dbReference>
<dbReference type="EMBL" id="JALJRB010000008">
    <property type="protein sequence ID" value="MCJ8500690.1"/>
    <property type="molecule type" value="Genomic_DNA"/>
</dbReference>
<comment type="subcellular location">
    <subcellularLocation>
        <location evidence="1">Cell envelope</location>
    </subcellularLocation>
</comment>
<dbReference type="Gene3D" id="3.60.21.10">
    <property type="match status" value="1"/>
</dbReference>
<organism evidence="4 5">
    <name type="scientific">Desulfatitalea alkaliphila</name>
    <dbReference type="NCBI Taxonomy" id="2929485"/>
    <lineage>
        <taxon>Bacteria</taxon>
        <taxon>Pseudomonadati</taxon>
        <taxon>Thermodesulfobacteriota</taxon>
        <taxon>Desulfobacteria</taxon>
        <taxon>Desulfobacterales</taxon>
        <taxon>Desulfosarcinaceae</taxon>
        <taxon>Desulfatitalea</taxon>
    </lineage>
</organism>
<dbReference type="PANTHER" id="PTHR43143">
    <property type="entry name" value="METALLOPHOSPHOESTERASE, CALCINEURIN SUPERFAMILY"/>
    <property type="match status" value="1"/>
</dbReference>
<dbReference type="InterPro" id="IPR006311">
    <property type="entry name" value="TAT_signal"/>
</dbReference>
<dbReference type="SUPFAM" id="SSF56300">
    <property type="entry name" value="Metallo-dependent phosphatases"/>
    <property type="match status" value="1"/>
</dbReference>
<comment type="subunit">
    <text evidence="2">Heterodimer of a large and a small subunit.</text>
</comment>
<protein>
    <submittedName>
        <fullName evidence="4">TIGR03768 family metallophosphoesterase</fullName>
    </submittedName>
</protein>
<keyword evidence="3" id="KW-0479">Metal-binding</keyword>
<dbReference type="InterPro" id="IPR019546">
    <property type="entry name" value="TAT_signal_bac_arc"/>
</dbReference>
<keyword evidence="3" id="KW-0408">Iron</keyword>
<dbReference type="Proteomes" id="UP001165427">
    <property type="component" value="Unassembled WGS sequence"/>
</dbReference>
<gene>
    <name evidence="4" type="ORF">MRX98_08910</name>
</gene>
<dbReference type="AlphaFoldDB" id="A0AA41R4F5"/>